<dbReference type="PANTHER" id="PTHR24321:SF8">
    <property type="entry name" value="ESTRADIOL 17-BETA-DEHYDROGENASE 8-RELATED"/>
    <property type="match status" value="1"/>
</dbReference>
<gene>
    <name evidence="4" type="ORF">NKR23_g5544</name>
</gene>
<evidence type="ECO:0000256" key="3">
    <source>
        <dbReference type="ARBA" id="ARBA00023002"/>
    </source>
</evidence>
<keyword evidence="5" id="KW-1185">Reference proteome</keyword>
<dbReference type="FunFam" id="3.40.50.720:FF:000084">
    <property type="entry name" value="Short-chain dehydrogenase reductase"/>
    <property type="match status" value="1"/>
</dbReference>
<evidence type="ECO:0000313" key="5">
    <source>
        <dbReference type="Proteomes" id="UP001174694"/>
    </source>
</evidence>
<proteinExistence type="inferred from homology"/>
<comment type="caution">
    <text evidence="4">The sequence shown here is derived from an EMBL/GenBank/DDBJ whole genome shotgun (WGS) entry which is preliminary data.</text>
</comment>
<evidence type="ECO:0000256" key="1">
    <source>
        <dbReference type="ARBA" id="ARBA00006484"/>
    </source>
</evidence>
<evidence type="ECO:0000256" key="2">
    <source>
        <dbReference type="ARBA" id="ARBA00022857"/>
    </source>
</evidence>
<dbReference type="EMBL" id="JANBVO010000015">
    <property type="protein sequence ID" value="KAJ9145033.1"/>
    <property type="molecule type" value="Genomic_DNA"/>
</dbReference>
<dbReference type="InterPro" id="IPR002347">
    <property type="entry name" value="SDR_fam"/>
</dbReference>
<dbReference type="Proteomes" id="UP001174694">
    <property type="component" value="Unassembled WGS sequence"/>
</dbReference>
<dbReference type="PRINTS" id="PR00080">
    <property type="entry name" value="SDRFAMILY"/>
</dbReference>
<dbReference type="Gene3D" id="3.40.50.720">
    <property type="entry name" value="NAD(P)-binding Rossmann-like Domain"/>
    <property type="match status" value="1"/>
</dbReference>
<protein>
    <submittedName>
        <fullName evidence="4">Short-chain dehydrogenase/reductase SDR</fullName>
    </submittedName>
</protein>
<dbReference type="GO" id="GO:0016491">
    <property type="term" value="F:oxidoreductase activity"/>
    <property type="evidence" value="ECO:0007669"/>
    <property type="project" value="UniProtKB-KW"/>
</dbReference>
<evidence type="ECO:0000313" key="4">
    <source>
        <dbReference type="EMBL" id="KAJ9145033.1"/>
    </source>
</evidence>
<accession>A0AA38VQH8</accession>
<dbReference type="AlphaFoldDB" id="A0AA38VQH8"/>
<sequence length="263" mass="28259">MAEKTKYAVYPSLADRVIVVSGGAMGIGAAIVEQFARQGSQVIFLDIDADAAGRLVEKVDSLRVAHRPIFHHCDLGDIDGAVKPVTTKILADFPRVHGLINNAAATAKEAKTPTMDITPEIWGRSLDLNLRHQFFLTQALMPGLLAAGESSVINMGSISWVIPATGTLSYTTSKAAVVGLTRTLAHEFGPKGVRVNSIMPGSIATEREKREIHTPEYKALVLDRQAVKRLLQPEDVARTALWLVADDGAGITNQSIVIDGGWT</sequence>
<dbReference type="Pfam" id="PF13561">
    <property type="entry name" value="adh_short_C2"/>
    <property type="match status" value="1"/>
</dbReference>
<comment type="similarity">
    <text evidence="1">Belongs to the short-chain dehydrogenases/reductases (SDR) family.</text>
</comment>
<dbReference type="PROSITE" id="PS00061">
    <property type="entry name" value="ADH_SHORT"/>
    <property type="match status" value="1"/>
</dbReference>
<dbReference type="SUPFAM" id="SSF51735">
    <property type="entry name" value="NAD(P)-binding Rossmann-fold domains"/>
    <property type="match status" value="1"/>
</dbReference>
<organism evidence="4 5">
    <name type="scientific">Pleurostoma richardsiae</name>
    <dbReference type="NCBI Taxonomy" id="41990"/>
    <lineage>
        <taxon>Eukaryota</taxon>
        <taxon>Fungi</taxon>
        <taxon>Dikarya</taxon>
        <taxon>Ascomycota</taxon>
        <taxon>Pezizomycotina</taxon>
        <taxon>Sordariomycetes</taxon>
        <taxon>Sordariomycetidae</taxon>
        <taxon>Calosphaeriales</taxon>
        <taxon>Pleurostomataceae</taxon>
        <taxon>Pleurostoma</taxon>
    </lineage>
</organism>
<reference evidence="4" key="1">
    <citation type="submission" date="2022-07" db="EMBL/GenBank/DDBJ databases">
        <title>Fungi with potential for degradation of polypropylene.</title>
        <authorList>
            <person name="Gostincar C."/>
        </authorList>
    </citation>
    <scope>NUCLEOTIDE SEQUENCE</scope>
    <source>
        <strain evidence="4">EXF-13308</strain>
    </source>
</reference>
<keyword evidence="3" id="KW-0560">Oxidoreductase</keyword>
<dbReference type="PANTHER" id="PTHR24321">
    <property type="entry name" value="DEHYDROGENASES, SHORT CHAIN"/>
    <property type="match status" value="1"/>
</dbReference>
<dbReference type="InterPro" id="IPR036291">
    <property type="entry name" value="NAD(P)-bd_dom_sf"/>
</dbReference>
<dbReference type="InterPro" id="IPR020904">
    <property type="entry name" value="Sc_DH/Rdtase_CS"/>
</dbReference>
<name>A0AA38VQH8_9PEZI</name>
<dbReference type="CDD" id="cd05233">
    <property type="entry name" value="SDR_c"/>
    <property type="match status" value="1"/>
</dbReference>
<dbReference type="PRINTS" id="PR00081">
    <property type="entry name" value="GDHRDH"/>
</dbReference>
<keyword evidence="2" id="KW-0521">NADP</keyword>